<evidence type="ECO:0000256" key="1">
    <source>
        <dbReference type="SAM" id="MobiDB-lite"/>
    </source>
</evidence>
<protein>
    <submittedName>
        <fullName evidence="2">Uncharacterized protein</fullName>
    </submittedName>
</protein>
<evidence type="ECO:0000313" key="2">
    <source>
        <dbReference type="EMBL" id="KNE95418.1"/>
    </source>
</evidence>
<accession>A0A0L0V813</accession>
<keyword evidence="3" id="KW-1185">Reference proteome</keyword>
<dbReference type="EMBL" id="AJIL01000097">
    <property type="protein sequence ID" value="KNE95418.1"/>
    <property type="molecule type" value="Genomic_DNA"/>
</dbReference>
<comment type="caution">
    <text evidence="2">The sequence shown here is derived from an EMBL/GenBank/DDBJ whole genome shotgun (WGS) entry which is preliminary data.</text>
</comment>
<reference evidence="3" key="1">
    <citation type="submission" date="2014-03" db="EMBL/GenBank/DDBJ databases">
        <title>The Genome Sequence of Puccinia striiformis f. sp. tritici PST-78.</title>
        <authorList>
            <consortium name="The Broad Institute Genome Sequencing Platform"/>
            <person name="Cuomo C."/>
            <person name="Hulbert S."/>
            <person name="Chen X."/>
            <person name="Walker B."/>
            <person name="Young S.K."/>
            <person name="Zeng Q."/>
            <person name="Gargeya S."/>
            <person name="Fitzgerald M."/>
            <person name="Haas B."/>
            <person name="Abouelleil A."/>
            <person name="Alvarado L."/>
            <person name="Arachchi H.M."/>
            <person name="Berlin A.M."/>
            <person name="Chapman S.B."/>
            <person name="Goldberg J."/>
            <person name="Griggs A."/>
            <person name="Gujja S."/>
            <person name="Hansen M."/>
            <person name="Howarth C."/>
            <person name="Imamovic A."/>
            <person name="Larimer J."/>
            <person name="McCowan C."/>
            <person name="Montmayeur A."/>
            <person name="Murphy C."/>
            <person name="Neiman D."/>
            <person name="Pearson M."/>
            <person name="Priest M."/>
            <person name="Roberts A."/>
            <person name="Saif S."/>
            <person name="Shea T."/>
            <person name="Sisk P."/>
            <person name="Sykes S."/>
            <person name="Wortman J."/>
            <person name="Nusbaum C."/>
            <person name="Birren B."/>
        </authorList>
    </citation>
    <scope>NUCLEOTIDE SEQUENCE [LARGE SCALE GENOMIC DNA]</scope>
    <source>
        <strain evidence="3">race PST-78</strain>
    </source>
</reference>
<evidence type="ECO:0000313" key="3">
    <source>
        <dbReference type="Proteomes" id="UP000054564"/>
    </source>
</evidence>
<name>A0A0L0V813_9BASI</name>
<dbReference type="AlphaFoldDB" id="A0A0L0V813"/>
<feature type="compositionally biased region" description="Polar residues" evidence="1">
    <location>
        <begin position="49"/>
        <end position="61"/>
    </location>
</feature>
<organism evidence="2 3">
    <name type="scientific">Puccinia striiformis f. sp. tritici PST-78</name>
    <dbReference type="NCBI Taxonomy" id="1165861"/>
    <lineage>
        <taxon>Eukaryota</taxon>
        <taxon>Fungi</taxon>
        <taxon>Dikarya</taxon>
        <taxon>Basidiomycota</taxon>
        <taxon>Pucciniomycotina</taxon>
        <taxon>Pucciniomycetes</taxon>
        <taxon>Pucciniales</taxon>
        <taxon>Pucciniaceae</taxon>
        <taxon>Puccinia</taxon>
    </lineage>
</organism>
<feature type="region of interest" description="Disordered" evidence="1">
    <location>
        <begin position="1"/>
        <end position="61"/>
    </location>
</feature>
<proteinExistence type="predicted"/>
<dbReference type="Proteomes" id="UP000054564">
    <property type="component" value="Unassembled WGS sequence"/>
</dbReference>
<feature type="compositionally biased region" description="Polar residues" evidence="1">
    <location>
        <begin position="1"/>
        <end position="11"/>
    </location>
</feature>
<gene>
    <name evidence="2" type="ORF">PSTG_11271</name>
</gene>
<sequence>MSDPTQPNLACTSGWVRARSSDPNPTHLHPDLAHARSSNDFPSPISSSWVDQQSQTEHGTAQSFISPISMIIQQEILLNWLNEQIIKPNNNSPVLKQVKDLPYDGPLDVPQKENEITQVELIQCFSQERTDACSIVQLTTGDLKESEQSLSLTNEELNGLLMKPDFQEMMKSLKQQASNSAQFGKAVESYKIQGELLSSRSYSTMRQKLSFQITHSYVLSSVANTMVINP</sequence>
<feature type="compositionally biased region" description="Low complexity" evidence="1">
    <location>
        <begin position="38"/>
        <end position="48"/>
    </location>
</feature>